<evidence type="ECO:0000313" key="1">
    <source>
        <dbReference type="EMBL" id="MBC5731138.1"/>
    </source>
</evidence>
<dbReference type="Pfam" id="PF14337">
    <property type="entry name" value="Abi_alpha"/>
    <property type="match status" value="1"/>
</dbReference>
<name>A0ABR7HUC9_9FIRM</name>
<gene>
    <name evidence="1" type="ORF">H8S34_09885</name>
</gene>
<proteinExistence type="predicted"/>
<sequence length="328" mass="36786">MPPPARPILALTAALWFVIMRVELGRHVSGSPLAVSDAAIIGHGFCYLLGIHLSTPEEYDKIWKKGCDFVPVSDIPEILDKVTEPANHLLTPVCSSAGQTLADIWDLVFGGFNTYVERKRLTRKKALEDFRDSLDRHVASIPEENLCEPALSVVGPALEASKYYFEEPEIREMFAKLVASSMDASKTPAIHPSFPDIIRQMSPLDAQNLTYFKADLPIVEYQIQKSENGYVTLCYNVFLENEAVNDTIDDIEKQSQSISCLARLGLIDVSHGTFLTKEHVYDKFKETSYYKGVLQEIQRQKPSWKLLIENGLASLTPLGECFKQICID</sequence>
<dbReference type="Gene3D" id="3.30.110.190">
    <property type="match status" value="1"/>
</dbReference>
<evidence type="ECO:0000313" key="2">
    <source>
        <dbReference type="Proteomes" id="UP000660021"/>
    </source>
</evidence>
<dbReference type="Proteomes" id="UP000660021">
    <property type="component" value="Unassembled WGS sequence"/>
</dbReference>
<organism evidence="1 2">
    <name type="scientific">Pseudoflavonifractor hominis</name>
    <dbReference type="NCBI Taxonomy" id="2763059"/>
    <lineage>
        <taxon>Bacteria</taxon>
        <taxon>Bacillati</taxon>
        <taxon>Bacillota</taxon>
        <taxon>Clostridia</taxon>
        <taxon>Eubacteriales</taxon>
        <taxon>Oscillospiraceae</taxon>
        <taxon>Pseudoflavonifractor</taxon>
    </lineage>
</organism>
<reference evidence="1 2" key="1">
    <citation type="submission" date="2020-08" db="EMBL/GenBank/DDBJ databases">
        <title>Genome public.</title>
        <authorList>
            <person name="Liu C."/>
            <person name="Sun Q."/>
        </authorList>
    </citation>
    <scope>NUCLEOTIDE SEQUENCE [LARGE SCALE GENOMIC DNA]</scope>
    <source>
        <strain evidence="1 2">New-38</strain>
    </source>
</reference>
<accession>A0ABR7HUC9</accession>
<comment type="caution">
    <text evidence="1">The sequence shown here is derived from an EMBL/GenBank/DDBJ whole genome shotgun (WGS) entry which is preliminary data.</text>
</comment>
<protein>
    <submittedName>
        <fullName evidence="1">DUF4393 domain-containing protein</fullName>
    </submittedName>
</protein>
<dbReference type="InterPro" id="IPR025506">
    <property type="entry name" value="Abi_alpha"/>
</dbReference>
<keyword evidence="2" id="KW-1185">Reference proteome</keyword>
<dbReference type="EMBL" id="JACOPR010000005">
    <property type="protein sequence ID" value="MBC5731138.1"/>
    <property type="molecule type" value="Genomic_DNA"/>
</dbReference>
<dbReference type="RefSeq" id="WP_186963881.1">
    <property type="nucleotide sequence ID" value="NZ_JACOPR010000005.1"/>
</dbReference>